<organism evidence="2 3">
    <name type="scientific">Cymbomonas tetramitiformis</name>
    <dbReference type="NCBI Taxonomy" id="36881"/>
    <lineage>
        <taxon>Eukaryota</taxon>
        <taxon>Viridiplantae</taxon>
        <taxon>Chlorophyta</taxon>
        <taxon>Pyramimonadophyceae</taxon>
        <taxon>Pyramimonadales</taxon>
        <taxon>Pyramimonadaceae</taxon>
        <taxon>Cymbomonas</taxon>
    </lineage>
</organism>
<accession>A0AAE0C3R2</accession>
<reference evidence="2 3" key="1">
    <citation type="journal article" date="2015" name="Genome Biol. Evol.">
        <title>Comparative Genomics of a Bacterivorous Green Alga Reveals Evolutionary Causalities and Consequences of Phago-Mixotrophic Mode of Nutrition.</title>
        <authorList>
            <person name="Burns J.A."/>
            <person name="Paasch A."/>
            <person name="Narechania A."/>
            <person name="Kim E."/>
        </authorList>
    </citation>
    <scope>NUCLEOTIDE SEQUENCE [LARGE SCALE GENOMIC DNA]</scope>
    <source>
        <strain evidence="2 3">PLY_AMNH</strain>
    </source>
</reference>
<feature type="compositionally biased region" description="Low complexity" evidence="1">
    <location>
        <begin position="216"/>
        <end position="228"/>
    </location>
</feature>
<proteinExistence type="predicted"/>
<feature type="compositionally biased region" description="Pro residues" evidence="1">
    <location>
        <begin position="229"/>
        <end position="241"/>
    </location>
</feature>
<evidence type="ECO:0000256" key="1">
    <source>
        <dbReference type="SAM" id="MobiDB-lite"/>
    </source>
</evidence>
<keyword evidence="3" id="KW-1185">Reference proteome</keyword>
<evidence type="ECO:0000313" key="2">
    <source>
        <dbReference type="EMBL" id="KAK3247921.1"/>
    </source>
</evidence>
<feature type="region of interest" description="Disordered" evidence="1">
    <location>
        <begin position="145"/>
        <end position="268"/>
    </location>
</feature>
<protein>
    <submittedName>
        <fullName evidence="2">Uncharacterized protein</fullName>
    </submittedName>
</protein>
<evidence type="ECO:0000313" key="3">
    <source>
        <dbReference type="Proteomes" id="UP001190700"/>
    </source>
</evidence>
<dbReference type="AlphaFoldDB" id="A0AAE0C3R2"/>
<comment type="caution">
    <text evidence="2">The sequence shown here is derived from an EMBL/GenBank/DDBJ whole genome shotgun (WGS) entry which is preliminary data.</text>
</comment>
<name>A0AAE0C3R2_9CHLO</name>
<dbReference type="EMBL" id="LGRX02028556">
    <property type="protein sequence ID" value="KAK3247921.1"/>
    <property type="molecule type" value="Genomic_DNA"/>
</dbReference>
<dbReference type="Proteomes" id="UP001190700">
    <property type="component" value="Unassembled WGS sequence"/>
</dbReference>
<feature type="compositionally biased region" description="Basic and acidic residues" evidence="1">
    <location>
        <begin position="160"/>
        <end position="185"/>
    </location>
</feature>
<sequence>MRHKTRDAIGICYDGPDEECKVYGLWWYPHVASWRVIAASQISTTAKNHAIDTQNLLLSTEAGEPLSTKFWREDIIEKQRHLTAGGECQAPAIPFQHPEKIGIERNATLVRLIEAPAMATEAAGMAAVPAVPLRIQERIDRAPVEVYNGKRKHQGQAQRQAERRSSHDPHRTHEKSPNTTDETKTTRWSKWRFRSRQSIPPWRHPKDRSGLGYEGTPPAATYTVTTPAGPHPCGSPEPPGLNGPQHAAHTQPQEPTPEEGYALNPHANANARSLVAAISS</sequence>
<gene>
    <name evidence="2" type="ORF">CYMTET_42597</name>
</gene>